<sequence length="106" mass="11240">MCIRTVYSFRRSAISTPCLCSAAVPVEGAPAAQGMAQGERGRRPRSRRRKLLKWMIEPEGGPRPEGLATVPGEGLGIDDAAPEAAPEVVRPYGRMSTLYSAGVGGK</sequence>
<accession>A0A4C1XRP7</accession>
<protein>
    <submittedName>
        <fullName evidence="2">Uncharacterized protein</fullName>
    </submittedName>
</protein>
<gene>
    <name evidence="2" type="ORF">EVAR_48426_1</name>
</gene>
<dbReference type="Proteomes" id="UP000299102">
    <property type="component" value="Unassembled WGS sequence"/>
</dbReference>
<dbReference type="AlphaFoldDB" id="A0A4C1XRP7"/>
<name>A0A4C1XRP7_EUMVA</name>
<comment type="caution">
    <text evidence="2">The sequence shown here is derived from an EMBL/GenBank/DDBJ whole genome shotgun (WGS) entry which is preliminary data.</text>
</comment>
<feature type="region of interest" description="Disordered" evidence="1">
    <location>
        <begin position="57"/>
        <end position="79"/>
    </location>
</feature>
<dbReference type="EMBL" id="BGZK01000937">
    <property type="protein sequence ID" value="GBP65723.1"/>
    <property type="molecule type" value="Genomic_DNA"/>
</dbReference>
<keyword evidence="3" id="KW-1185">Reference proteome</keyword>
<proteinExistence type="predicted"/>
<evidence type="ECO:0000256" key="1">
    <source>
        <dbReference type="SAM" id="MobiDB-lite"/>
    </source>
</evidence>
<evidence type="ECO:0000313" key="3">
    <source>
        <dbReference type="Proteomes" id="UP000299102"/>
    </source>
</evidence>
<evidence type="ECO:0000313" key="2">
    <source>
        <dbReference type="EMBL" id="GBP65723.1"/>
    </source>
</evidence>
<organism evidence="2 3">
    <name type="scientific">Eumeta variegata</name>
    <name type="common">Bagworm moth</name>
    <name type="synonym">Eumeta japonica</name>
    <dbReference type="NCBI Taxonomy" id="151549"/>
    <lineage>
        <taxon>Eukaryota</taxon>
        <taxon>Metazoa</taxon>
        <taxon>Ecdysozoa</taxon>
        <taxon>Arthropoda</taxon>
        <taxon>Hexapoda</taxon>
        <taxon>Insecta</taxon>
        <taxon>Pterygota</taxon>
        <taxon>Neoptera</taxon>
        <taxon>Endopterygota</taxon>
        <taxon>Lepidoptera</taxon>
        <taxon>Glossata</taxon>
        <taxon>Ditrysia</taxon>
        <taxon>Tineoidea</taxon>
        <taxon>Psychidae</taxon>
        <taxon>Oiketicinae</taxon>
        <taxon>Eumeta</taxon>
    </lineage>
</organism>
<reference evidence="2 3" key="1">
    <citation type="journal article" date="2019" name="Commun. Biol.">
        <title>The bagworm genome reveals a unique fibroin gene that provides high tensile strength.</title>
        <authorList>
            <person name="Kono N."/>
            <person name="Nakamura H."/>
            <person name="Ohtoshi R."/>
            <person name="Tomita M."/>
            <person name="Numata K."/>
            <person name="Arakawa K."/>
        </authorList>
    </citation>
    <scope>NUCLEOTIDE SEQUENCE [LARGE SCALE GENOMIC DNA]</scope>
</reference>